<evidence type="ECO:0000313" key="8">
    <source>
        <dbReference type="EMBL" id="ORM29732.1"/>
    </source>
</evidence>
<dbReference type="InterPro" id="IPR013324">
    <property type="entry name" value="RNA_pol_sigma_r3/r4-like"/>
</dbReference>
<accession>A0AAE5IUH8</accession>
<keyword evidence="4" id="KW-0804">Transcription</keyword>
<feature type="domain" description="RNA polymerase sigma-70 region 3" evidence="5">
    <location>
        <begin position="127"/>
        <end position="195"/>
    </location>
</feature>
<name>A0AAE5IUH8_RHOHA</name>
<sequence length="264" mass="29212">MRGAHVTPRTTDRPDEYSDVKPMFASLQALDENDPGHAELRESIITRCLPLAEHIARRFDRRGEPFEDLVQVASIGLVNAVDRYDVERGSDFLAFAVPTIMGEVRRHFRDTGWAVRVPRRLKELHLDLVKTSAQLSQRLGRSPTTREMAEELGIEVEEVAQGLQAANGYQALSVDAAAGSGPDTGSTLGDLLGDNDSDIAGVEDHETLRVVLEGLPERERTVLLLRFFGNQTQSQIAAHVGVSQMHVSRILSDTLARLRAQVER</sequence>
<dbReference type="InterPro" id="IPR007627">
    <property type="entry name" value="RNA_pol_sigma70_r2"/>
</dbReference>
<keyword evidence="3" id="KW-0238">DNA-binding</keyword>
<evidence type="ECO:0000256" key="3">
    <source>
        <dbReference type="ARBA" id="ARBA00023125"/>
    </source>
</evidence>
<dbReference type="InterPro" id="IPR007624">
    <property type="entry name" value="RNA_pol_sigma70_r3"/>
</dbReference>
<dbReference type="NCBIfam" id="TIGR02937">
    <property type="entry name" value="sigma70-ECF"/>
    <property type="match status" value="1"/>
</dbReference>
<dbReference type="GO" id="GO:0003677">
    <property type="term" value="F:DNA binding"/>
    <property type="evidence" value="ECO:0007669"/>
    <property type="project" value="UniProtKB-KW"/>
</dbReference>
<evidence type="ECO:0000259" key="6">
    <source>
        <dbReference type="Pfam" id="PF04542"/>
    </source>
</evidence>
<comment type="caution">
    <text evidence="8">The sequence shown here is derived from an EMBL/GenBank/DDBJ whole genome shotgun (WGS) entry which is preliminary data.</text>
</comment>
<reference evidence="8 9" key="1">
    <citation type="journal article" date="2016" name="Genome Biol. Evol.">
        <title>Pangenome and Phylogenomic Analysis of the Pathogenic Actinobacterium Rhodococcus equi.</title>
        <authorList>
            <person name="Anastasi E."/>
            <person name="MacArthur I."/>
            <person name="Scortti M."/>
            <person name="Alvarez S."/>
            <person name="Giguere S."/>
            <person name="Vazquez-Boland J.A."/>
        </authorList>
    </citation>
    <scope>NUCLEOTIDE SEQUENCE [LARGE SCALE GENOMIC DNA]</scope>
    <source>
        <strain evidence="8 9">PAM1271</strain>
    </source>
</reference>
<dbReference type="SUPFAM" id="SSF88946">
    <property type="entry name" value="Sigma2 domain of RNA polymerase sigma factors"/>
    <property type="match status" value="1"/>
</dbReference>
<protein>
    <submittedName>
        <fullName evidence="8">RNA polymerase subunit sigma</fullName>
    </submittedName>
</protein>
<dbReference type="Pfam" id="PF04539">
    <property type="entry name" value="Sigma70_r3"/>
    <property type="match status" value="1"/>
</dbReference>
<evidence type="ECO:0000313" key="9">
    <source>
        <dbReference type="Proteomes" id="UP000193518"/>
    </source>
</evidence>
<gene>
    <name evidence="8" type="ORF">A5N68_07600</name>
</gene>
<dbReference type="Gene3D" id="1.20.120.1810">
    <property type="match status" value="1"/>
</dbReference>
<dbReference type="NCBIfam" id="TIGR02980">
    <property type="entry name" value="SigBFG"/>
    <property type="match status" value="1"/>
</dbReference>
<evidence type="ECO:0000256" key="1">
    <source>
        <dbReference type="ARBA" id="ARBA00023015"/>
    </source>
</evidence>
<dbReference type="InterPro" id="IPR007630">
    <property type="entry name" value="RNA_pol_sigma70_r4"/>
</dbReference>
<dbReference type="SUPFAM" id="SSF88659">
    <property type="entry name" value="Sigma3 and sigma4 domains of RNA polymerase sigma factors"/>
    <property type="match status" value="2"/>
</dbReference>
<evidence type="ECO:0000259" key="7">
    <source>
        <dbReference type="Pfam" id="PF04545"/>
    </source>
</evidence>
<evidence type="ECO:0000259" key="5">
    <source>
        <dbReference type="Pfam" id="PF04539"/>
    </source>
</evidence>
<dbReference type="Gene3D" id="1.20.140.160">
    <property type="match status" value="1"/>
</dbReference>
<feature type="domain" description="RNA polymerase sigma-70 region 2" evidence="6">
    <location>
        <begin position="45"/>
        <end position="113"/>
    </location>
</feature>
<dbReference type="Pfam" id="PF04545">
    <property type="entry name" value="Sigma70_r4"/>
    <property type="match status" value="1"/>
</dbReference>
<dbReference type="AlphaFoldDB" id="A0AAE5IUH8"/>
<dbReference type="PANTHER" id="PTHR30385">
    <property type="entry name" value="SIGMA FACTOR F FLAGELLAR"/>
    <property type="match status" value="1"/>
</dbReference>
<dbReference type="Pfam" id="PF04542">
    <property type="entry name" value="Sigma70_r2"/>
    <property type="match status" value="1"/>
</dbReference>
<keyword evidence="1" id="KW-0805">Transcription regulation</keyword>
<dbReference type="InterPro" id="IPR014322">
    <property type="entry name" value="RNA_pol_sigma-B/F/G"/>
</dbReference>
<dbReference type="PANTHER" id="PTHR30385:SF4">
    <property type="entry name" value="RNA POLYMERASE SIGMA-E FACTOR"/>
    <property type="match status" value="1"/>
</dbReference>
<dbReference type="NCBIfam" id="NF005514">
    <property type="entry name" value="PRK07122.1"/>
    <property type="match status" value="1"/>
</dbReference>
<dbReference type="EMBL" id="LWIC01000002">
    <property type="protein sequence ID" value="ORM29732.1"/>
    <property type="molecule type" value="Genomic_DNA"/>
</dbReference>
<dbReference type="PRINTS" id="PR00046">
    <property type="entry name" value="SIGMA70FCT"/>
</dbReference>
<dbReference type="CDD" id="cd06171">
    <property type="entry name" value="Sigma70_r4"/>
    <property type="match status" value="1"/>
</dbReference>
<feature type="domain" description="RNA polymerase sigma-70 region 4" evidence="7">
    <location>
        <begin position="211"/>
        <end position="260"/>
    </location>
</feature>
<dbReference type="GO" id="GO:0016987">
    <property type="term" value="F:sigma factor activity"/>
    <property type="evidence" value="ECO:0007669"/>
    <property type="project" value="UniProtKB-KW"/>
</dbReference>
<evidence type="ECO:0000256" key="4">
    <source>
        <dbReference type="ARBA" id="ARBA00023163"/>
    </source>
</evidence>
<proteinExistence type="predicted"/>
<evidence type="ECO:0000256" key="2">
    <source>
        <dbReference type="ARBA" id="ARBA00023082"/>
    </source>
</evidence>
<dbReference type="InterPro" id="IPR000943">
    <property type="entry name" value="RNA_pol_sigma70"/>
</dbReference>
<dbReference type="GO" id="GO:0006352">
    <property type="term" value="P:DNA-templated transcription initiation"/>
    <property type="evidence" value="ECO:0007669"/>
    <property type="project" value="InterPro"/>
</dbReference>
<dbReference type="InterPro" id="IPR014284">
    <property type="entry name" value="RNA_pol_sigma-70_dom"/>
</dbReference>
<dbReference type="Proteomes" id="UP000193518">
    <property type="component" value="Unassembled WGS sequence"/>
</dbReference>
<dbReference type="InterPro" id="IPR013325">
    <property type="entry name" value="RNA_pol_sigma_r2"/>
</dbReference>
<keyword evidence="2" id="KW-0731">Sigma factor</keyword>
<dbReference type="RefSeq" id="WP_044991100.1">
    <property type="nucleotide sequence ID" value="NZ_AP024181.1"/>
</dbReference>
<organism evidence="8 9">
    <name type="scientific">Rhodococcus hoagii</name>
    <name type="common">Corynebacterium equii</name>
    <dbReference type="NCBI Taxonomy" id="43767"/>
    <lineage>
        <taxon>Bacteria</taxon>
        <taxon>Bacillati</taxon>
        <taxon>Actinomycetota</taxon>
        <taxon>Actinomycetes</taxon>
        <taxon>Mycobacteriales</taxon>
        <taxon>Nocardiaceae</taxon>
        <taxon>Prescottella</taxon>
    </lineage>
</organism>